<keyword evidence="1" id="KW-1133">Transmembrane helix</keyword>
<name>A0ABR9GAP0_9GAMM</name>
<feature type="domain" description="Toxin VasX N-terminal region" evidence="2">
    <location>
        <begin position="26"/>
        <end position="193"/>
    </location>
</feature>
<feature type="transmembrane region" description="Helical" evidence="1">
    <location>
        <begin position="830"/>
        <end position="851"/>
    </location>
</feature>
<reference evidence="3 4" key="1">
    <citation type="submission" date="2020-09" db="EMBL/GenBank/DDBJ databases">
        <title>Dyella sp. 7MK23 isolated from forest soil.</title>
        <authorList>
            <person name="Fu J."/>
        </authorList>
    </citation>
    <scope>NUCLEOTIDE SEQUENCE [LARGE SCALE GENOMIC DNA]</scope>
    <source>
        <strain evidence="3 4">7MK23</strain>
    </source>
</reference>
<proteinExistence type="predicted"/>
<organism evidence="3 4">
    <name type="scientific">Dyella acidiphila</name>
    <dbReference type="NCBI Taxonomy" id="2775866"/>
    <lineage>
        <taxon>Bacteria</taxon>
        <taxon>Pseudomonadati</taxon>
        <taxon>Pseudomonadota</taxon>
        <taxon>Gammaproteobacteria</taxon>
        <taxon>Lysobacterales</taxon>
        <taxon>Rhodanobacteraceae</taxon>
        <taxon>Dyella</taxon>
    </lineage>
</organism>
<dbReference type="Proteomes" id="UP000651010">
    <property type="component" value="Unassembled WGS sequence"/>
</dbReference>
<sequence>MADGQGYSGNAQAAAATSPSCTPGKCAACEKAGLPVLLVRPGAADNQYAKTQQTVIAPLLKKVATPSLAQSGYVMRTLRDGYVYAYYQHPPTAQIKAQKGWQVFRVSTGGYLQPYSIAGLPVPGSKQDVEFACKRADGYANAMVFVIPNAKQAGKVWVGFSDNPWSDKVRDNYAASESLRDQRMACIDAPGAKCDHSLPLNEKNIGTAIADFDAKHAAQAFKGNPYPPLAKRNESPRNIVAAAASIAKAGKQFTPEQSLIVSVPDPVGVTTELAQRRLTLCNSAGEWLAAQKDTKGKPDGAWKLQSALTIQGLLKIADQQGVVRNQANAKQASLNGKPISADQFAAQQSAGKLPQDATFEPDVVGSMPDGGPIYDSSHGTIRLSSAAEIKSDVDSFKQKVLDRLKGDGKDYQNFLNTFNQKAKNDTDRVKAFDADYGKWLNGDRKLVTDHDFDDSNHADGVAYAQVVSNVTLGGPKSEDSLAWFKNFLTSDPKDKNNLLVRAMLGNQQSFFQWITTSDQHAKTNDMVKTVFDLKPVQGVLGKGEPVAKIIASAYAHPIMAVIGATMAGLASKQELDTKVREVVKKLSQAVMGKTEDVPVALVKVTMPFREAVKAWTASLNEVKRVTKQADKQVKSLILAGAIELNVAGMPGLAEKMVDVYCWTKETPDKVAEAAKGTSDKLRYALRPAEENLNQAWKATTKFLDDAGVTSFFRNAGATLKNGDAMLSVGAGVLQLVVINEAMETFKTGTPEEREGAAYSLASAALGVATAAFEIGKTAAKALGKTAAKELLERVAGSFNALATAIDATSAGIAAFHEYQDSNKAASTAHAIQAMAFGGAAIIGAVTTFGVFGAEGATVLAGLSLTGWGLILVALGVIAGFVAVMLQDTPTQKWAAKTIWGSASEGWGSLEREQTEINAILINIKVTFNVDMNLLHDAYELSPLGAISHLTSAAGDLFTGKMPGQDAQAQLTHDALLHIELPESIADKVGWSYAIYGKQTSGGEVLLAQHGKRVPVAAVDNRVSGTQLQSMSVKQPEKSESTAAKVTTIEQRITLVDSSFSSARAEIKIYDDPQDTLPIVDESLQ</sequence>
<feature type="transmembrane region" description="Helical" evidence="1">
    <location>
        <begin position="858"/>
        <end position="885"/>
    </location>
</feature>
<evidence type="ECO:0000313" key="3">
    <source>
        <dbReference type="EMBL" id="MBE1161105.1"/>
    </source>
</evidence>
<comment type="caution">
    <text evidence="3">The sequence shown here is derived from an EMBL/GenBank/DDBJ whole genome shotgun (WGS) entry which is preliminary data.</text>
</comment>
<gene>
    <name evidence="3" type="ORF">IGX34_11960</name>
</gene>
<evidence type="ECO:0000259" key="2">
    <source>
        <dbReference type="Pfam" id="PF20249"/>
    </source>
</evidence>
<evidence type="ECO:0000256" key="1">
    <source>
        <dbReference type="SAM" id="Phobius"/>
    </source>
</evidence>
<dbReference type="RefSeq" id="WP_192555953.1">
    <property type="nucleotide sequence ID" value="NZ_JACZZA010000006.1"/>
</dbReference>
<keyword evidence="1" id="KW-0472">Membrane</keyword>
<dbReference type="NCBIfam" id="NF041559">
    <property type="entry name" value="BTH_I2691_fam"/>
    <property type="match status" value="1"/>
</dbReference>
<protein>
    <recommendedName>
        <fullName evidence="2">Toxin VasX N-terminal region domain-containing protein</fullName>
    </recommendedName>
</protein>
<evidence type="ECO:0000313" key="4">
    <source>
        <dbReference type="Proteomes" id="UP000651010"/>
    </source>
</evidence>
<dbReference type="InterPro" id="IPR048126">
    <property type="entry name" value="Toxin_VasX"/>
</dbReference>
<dbReference type="InterPro" id="IPR046864">
    <property type="entry name" value="VasX_N"/>
</dbReference>
<accession>A0ABR9GAP0</accession>
<keyword evidence="4" id="KW-1185">Reference proteome</keyword>
<dbReference type="CDD" id="cd20707">
    <property type="entry name" value="MIX_III"/>
    <property type="match status" value="1"/>
</dbReference>
<keyword evidence="1" id="KW-0812">Transmembrane</keyword>
<dbReference type="Pfam" id="PF20249">
    <property type="entry name" value="VasX_N"/>
    <property type="match status" value="1"/>
</dbReference>
<dbReference type="EMBL" id="JACZZA010000006">
    <property type="protein sequence ID" value="MBE1161105.1"/>
    <property type="molecule type" value="Genomic_DNA"/>
</dbReference>